<sequence>MTGHEVFPELDSLGDDDEILARFEKGLFPKDDYDCSQIVEKCWKQQYQLADDVFSDLCLVQAT</sequence>
<gene>
    <name evidence="1" type="ORF">PSALAMII_LOCUS9856</name>
</gene>
<reference evidence="1" key="1">
    <citation type="submission" date="2021-07" db="EMBL/GenBank/DDBJ databases">
        <authorList>
            <person name="Branca A.L. A."/>
        </authorList>
    </citation>
    <scope>NUCLEOTIDE SEQUENCE</scope>
</reference>
<comment type="caution">
    <text evidence="1">The sequence shown here is derived from an EMBL/GenBank/DDBJ whole genome shotgun (WGS) entry which is preliminary data.</text>
</comment>
<dbReference type="AlphaFoldDB" id="A0A9W4NVY5"/>
<organism evidence="1 2">
    <name type="scientific">Penicillium salamii</name>
    <dbReference type="NCBI Taxonomy" id="1612424"/>
    <lineage>
        <taxon>Eukaryota</taxon>
        <taxon>Fungi</taxon>
        <taxon>Dikarya</taxon>
        <taxon>Ascomycota</taxon>
        <taxon>Pezizomycotina</taxon>
        <taxon>Eurotiomycetes</taxon>
        <taxon>Eurotiomycetidae</taxon>
        <taxon>Eurotiales</taxon>
        <taxon>Aspergillaceae</taxon>
        <taxon>Penicillium</taxon>
    </lineage>
</organism>
<accession>A0A9W4NVY5</accession>
<evidence type="ECO:0000313" key="1">
    <source>
        <dbReference type="EMBL" id="CAG8417547.1"/>
    </source>
</evidence>
<evidence type="ECO:0000313" key="2">
    <source>
        <dbReference type="Proteomes" id="UP001152646"/>
    </source>
</evidence>
<dbReference type="OrthoDB" id="1668230at2759"/>
<dbReference type="EMBL" id="CAJVPA010000231">
    <property type="protein sequence ID" value="CAG8417547.1"/>
    <property type="molecule type" value="Genomic_DNA"/>
</dbReference>
<name>A0A9W4NVY5_9EURO</name>
<dbReference type="Proteomes" id="UP001152646">
    <property type="component" value="Unassembled WGS sequence"/>
</dbReference>
<proteinExistence type="predicted"/>
<protein>
    <submittedName>
        <fullName evidence="1">Uncharacterized protein</fullName>
    </submittedName>
</protein>